<dbReference type="Pfam" id="PF14343">
    <property type="entry name" value="PrcB_C"/>
    <property type="match status" value="1"/>
</dbReference>
<evidence type="ECO:0000259" key="1">
    <source>
        <dbReference type="Pfam" id="PF14343"/>
    </source>
</evidence>
<dbReference type="GO" id="GO:0008233">
    <property type="term" value="F:peptidase activity"/>
    <property type="evidence" value="ECO:0007669"/>
    <property type="project" value="UniProtKB-KW"/>
</dbReference>
<protein>
    <submittedName>
        <fullName evidence="2">Protease complex subunit PrcB family protein</fullName>
    </submittedName>
</protein>
<gene>
    <name evidence="2" type="ORF">RM519_00825</name>
</gene>
<reference evidence="2 3" key="1">
    <citation type="submission" date="2023-09" db="EMBL/GenBank/DDBJ databases">
        <authorList>
            <person name="Rey-Velasco X."/>
        </authorList>
    </citation>
    <scope>NUCLEOTIDE SEQUENCE [LARGE SCALE GENOMIC DNA]</scope>
    <source>
        <strain evidence="2 3">P050</strain>
    </source>
</reference>
<evidence type="ECO:0000313" key="3">
    <source>
        <dbReference type="Proteomes" id="UP001252186"/>
    </source>
</evidence>
<sequence length="144" mass="16279">MKYVLYITTLLIFGCASGKQQNYPQKVQFETLVQGSNGGYLNSQFIVVKNQDELKTVYTQINKVRKPGFPIPKIDFEKELILALFLGEKTTGGHSILISKIIETKDEVQVFVQTNAPDGMATSAMTQPYYFCKIPRTEKSIVFK</sequence>
<dbReference type="EMBL" id="JAVRHV010000001">
    <property type="protein sequence ID" value="MDT0551774.1"/>
    <property type="molecule type" value="Genomic_DNA"/>
</dbReference>
<keyword evidence="2" id="KW-0378">Hydrolase</keyword>
<organism evidence="2 3">
    <name type="scientific">Urechidicola vernalis</name>
    <dbReference type="NCBI Taxonomy" id="3075600"/>
    <lineage>
        <taxon>Bacteria</taxon>
        <taxon>Pseudomonadati</taxon>
        <taxon>Bacteroidota</taxon>
        <taxon>Flavobacteriia</taxon>
        <taxon>Flavobacteriales</taxon>
        <taxon>Flavobacteriaceae</taxon>
        <taxon>Urechidicola</taxon>
    </lineage>
</organism>
<dbReference type="Proteomes" id="UP001252186">
    <property type="component" value="Unassembled WGS sequence"/>
</dbReference>
<dbReference type="RefSeq" id="WP_311591572.1">
    <property type="nucleotide sequence ID" value="NZ_JAVRHV010000001.1"/>
</dbReference>
<accession>A0ABU2Y2A9</accession>
<keyword evidence="3" id="KW-1185">Reference proteome</keyword>
<proteinExistence type="predicted"/>
<evidence type="ECO:0000313" key="2">
    <source>
        <dbReference type="EMBL" id="MDT0551774.1"/>
    </source>
</evidence>
<name>A0ABU2Y2A9_9FLAO</name>
<dbReference type="PROSITE" id="PS51257">
    <property type="entry name" value="PROKAR_LIPOPROTEIN"/>
    <property type="match status" value="1"/>
</dbReference>
<dbReference type="InterPro" id="IPR025748">
    <property type="entry name" value="PrcB_C_dom"/>
</dbReference>
<dbReference type="GO" id="GO:0006508">
    <property type="term" value="P:proteolysis"/>
    <property type="evidence" value="ECO:0007669"/>
    <property type="project" value="UniProtKB-KW"/>
</dbReference>
<feature type="domain" description="PrcB C-terminal" evidence="1">
    <location>
        <begin position="81"/>
        <end position="134"/>
    </location>
</feature>
<keyword evidence="2" id="KW-0645">Protease</keyword>
<comment type="caution">
    <text evidence="2">The sequence shown here is derived from an EMBL/GenBank/DDBJ whole genome shotgun (WGS) entry which is preliminary data.</text>
</comment>